<dbReference type="GO" id="GO:0016260">
    <property type="term" value="P:selenocysteine biosynthetic process"/>
    <property type="evidence" value="ECO:0007669"/>
    <property type="project" value="UniProtKB-UniRule"/>
</dbReference>
<feature type="domain" description="Aminoacyl-transfer RNA synthetases class-II family profile" evidence="9">
    <location>
        <begin position="175"/>
        <end position="414"/>
    </location>
</feature>
<dbReference type="EMBL" id="AP024086">
    <property type="protein sequence ID" value="BCL59619.1"/>
    <property type="molecule type" value="Genomic_DNA"/>
</dbReference>
<dbReference type="PROSITE" id="PS50862">
    <property type="entry name" value="AA_TRNA_LIGASE_II"/>
    <property type="match status" value="1"/>
</dbReference>
<feature type="binding site" evidence="7">
    <location>
        <position position="389"/>
    </location>
    <ligand>
        <name>L-serine</name>
        <dbReference type="ChEBI" id="CHEBI:33384"/>
    </ligand>
</feature>
<dbReference type="Proteomes" id="UP000826725">
    <property type="component" value="Chromosome"/>
</dbReference>
<evidence type="ECO:0000256" key="1">
    <source>
        <dbReference type="ARBA" id="ARBA00004496"/>
    </source>
</evidence>
<comment type="subcellular location">
    <subcellularLocation>
        <location evidence="1 7">Cytoplasm</location>
    </subcellularLocation>
</comment>
<dbReference type="InterPro" id="IPR015866">
    <property type="entry name" value="Ser-tRNA-synth_1_N"/>
</dbReference>
<evidence type="ECO:0000256" key="2">
    <source>
        <dbReference type="ARBA" id="ARBA00010728"/>
    </source>
</evidence>
<evidence type="ECO:0000259" key="9">
    <source>
        <dbReference type="PROSITE" id="PS50862"/>
    </source>
</evidence>
<sequence>MLELRFIRENIDLVKEKTVRRGMETTLLDKFILIDQQRLTLLGEVEGLKNKRNTTSAEIAVLKRGNDSDREKAEPLIDEMKKTSTRIKELDIELATIQEQLQEIVMAIPNLCDDAVPVGQNEEDNIELKKWGEKPVFSFSPKTHWELAEQLDIVDFETAAKLSGARFALLKGFASKLERALTNFMLDLHTERHGYKEVLPPFMVNSASMTATGQLPKFAEDLFKIKDWDLYLIPTAEVPVTNIHRDETLNEDDLPIKYTAYTPCFRSEAGSHGRDTRGLIRQHQFDKVELVKFTTPETSSDELESLLNDAETVLQMLGLHYRVVTLCTGDLGFSSTKTYDIEVWLPGQDCYREISSCSNFLDFQARRGGIRYRPNGQKKSRLVHTLNGSGLAVGRTLLAIMENYQQEDGTIALPEVLQPYFSPRFKHDPEG</sequence>
<dbReference type="AlphaFoldDB" id="A0A8D5FPV4"/>
<dbReference type="UniPathway" id="UPA00906">
    <property type="reaction ID" value="UER00895"/>
</dbReference>
<dbReference type="Pfam" id="PF00587">
    <property type="entry name" value="tRNA-synt_2b"/>
    <property type="match status" value="1"/>
</dbReference>
<evidence type="ECO:0000256" key="6">
    <source>
        <dbReference type="ARBA" id="ARBA00048823"/>
    </source>
</evidence>
<evidence type="ECO:0000313" key="11">
    <source>
        <dbReference type="Proteomes" id="UP000826725"/>
    </source>
</evidence>
<dbReference type="PANTHER" id="PTHR43697:SF1">
    <property type="entry name" value="SERINE--TRNA LIGASE"/>
    <property type="match status" value="1"/>
</dbReference>
<evidence type="ECO:0000256" key="5">
    <source>
        <dbReference type="ARBA" id="ARBA00047929"/>
    </source>
</evidence>
<keyword evidence="7" id="KW-0030">Aminoacyl-tRNA synthetase</keyword>
<organism evidence="10 11">
    <name type="scientific">Desulfomarina profundi</name>
    <dbReference type="NCBI Taxonomy" id="2772557"/>
    <lineage>
        <taxon>Bacteria</taxon>
        <taxon>Pseudomonadati</taxon>
        <taxon>Thermodesulfobacteriota</taxon>
        <taxon>Desulfobulbia</taxon>
        <taxon>Desulfobulbales</taxon>
        <taxon>Desulfobulbaceae</taxon>
        <taxon>Desulfomarina</taxon>
    </lineage>
</organism>
<feature type="binding site" evidence="7">
    <location>
        <begin position="266"/>
        <end position="268"/>
    </location>
    <ligand>
        <name>ATP</name>
        <dbReference type="ChEBI" id="CHEBI:30616"/>
    </ligand>
</feature>
<feature type="binding site" evidence="7">
    <location>
        <position position="289"/>
    </location>
    <ligand>
        <name>L-serine</name>
        <dbReference type="ChEBI" id="CHEBI:33384"/>
    </ligand>
</feature>
<dbReference type="NCBIfam" id="TIGR00414">
    <property type="entry name" value="serS"/>
    <property type="match status" value="1"/>
</dbReference>
<comment type="subunit">
    <text evidence="7">Homodimer. The tRNA molecule binds across the dimer.</text>
</comment>
<dbReference type="EC" id="6.1.1.11" evidence="7"/>
<dbReference type="PANTHER" id="PTHR43697">
    <property type="entry name" value="SERYL-TRNA SYNTHETASE"/>
    <property type="match status" value="1"/>
</dbReference>
<comment type="catalytic activity">
    <reaction evidence="6 7">
        <text>tRNA(Ser) + L-serine + ATP = L-seryl-tRNA(Ser) + AMP + diphosphate + H(+)</text>
        <dbReference type="Rhea" id="RHEA:12292"/>
        <dbReference type="Rhea" id="RHEA-COMP:9669"/>
        <dbReference type="Rhea" id="RHEA-COMP:9703"/>
        <dbReference type="ChEBI" id="CHEBI:15378"/>
        <dbReference type="ChEBI" id="CHEBI:30616"/>
        <dbReference type="ChEBI" id="CHEBI:33019"/>
        <dbReference type="ChEBI" id="CHEBI:33384"/>
        <dbReference type="ChEBI" id="CHEBI:78442"/>
        <dbReference type="ChEBI" id="CHEBI:78533"/>
        <dbReference type="ChEBI" id="CHEBI:456215"/>
        <dbReference type="EC" id="6.1.1.11"/>
    </reaction>
</comment>
<keyword evidence="8" id="KW-0175">Coiled coil</keyword>
<dbReference type="KEGG" id="dbk:DGMP_03120"/>
<keyword evidence="7" id="KW-0547">Nucleotide-binding</keyword>
<proteinExistence type="inferred from homology"/>
<protein>
    <recommendedName>
        <fullName evidence="7">Serine--tRNA ligase</fullName>
        <ecNumber evidence="7">6.1.1.11</ecNumber>
    </recommendedName>
    <alternativeName>
        <fullName evidence="7">Seryl-tRNA synthetase</fullName>
        <shortName evidence="7">SerRS</shortName>
    </alternativeName>
    <alternativeName>
        <fullName evidence="7">Seryl-tRNA(Ser/Sec) synthetase</fullName>
    </alternativeName>
</protein>
<gene>
    <name evidence="7 10" type="primary">serS</name>
    <name evidence="10" type="ORF">DGMP_03120</name>
</gene>
<feature type="coiled-coil region" evidence="8">
    <location>
        <begin position="80"/>
        <end position="107"/>
    </location>
</feature>
<dbReference type="PIRSF" id="PIRSF001529">
    <property type="entry name" value="Ser-tRNA-synth_IIa"/>
    <property type="match status" value="1"/>
</dbReference>
<dbReference type="GO" id="GO:0004828">
    <property type="term" value="F:serine-tRNA ligase activity"/>
    <property type="evidence" value="ECO:0007669"/>
    <property type="project" value="UniProtKB-UniRule"/>
</dbReference>
<keyword evidence="11" id="KW-1185">Reference proteome</keyword>
<dbReference type="GO" id="GO:0005737">
    <property type="term" value="C:cytoplasm"/>
    <property type="evidence" value="ECO:0007669"/>
    <property type="project" value="UniProtKB-SubCell"/>
</dbReference>
<evidence type="ECO:0000313" key="10">
    <source>
        <dbReference type="EMBL" id="BCL59619.1"/>
    </source>
</evidence>
<dbReference type="GO" id="GO:0006434">
    <property type="term" value="P:seryl-tRNA aminoacylation"/>
    <property type="evidence" value="ECO:0007669"/>
    <property type="project" value="UniProtKB-UniRule"/>
</dbReference>
<comment type="function">
    <text evidence="7">Catalyzes the attachment of serine to tRNA(Ser). Is also able to aminoacylate tRNA(Sec) with serine, to form the misacylated tRNA L-seryl-tRNA(Sec), which will be further converted into selenocysteinyl-tRNA(Sec).</text>
</comment>
<feature type="binding site" evidence="7">
    <location>
        <begin position="235"/>
        <end position="237"/>
    </location>
    <ligand>
        <name>L-serine</name>
        <dbReference type="ChEBI" id="CHEBI:33384"/>
    </ligand>
</feature>
<keyword evidence="4 7" id="KW-0648">Protein biosynthesis</keyword>
<comment type="domain">
    <text evidence="7">Consists of two distinct domains, a catalytic core and a N-terminal extension that is involved in tRNA binding.</text>
</comment>
<accession>A0A8D5FPV4</accession>
<dbReference type="InterPro" id="IPR002314">
    <property type="entry name" value="aa-tRNA-synt_IIb"/>
</dbReference>
<comment type="catalytic activity">
    <reaction evidence="5 7">
        <text>tRNA(Sec) + L-serine + ATP = L-seryl-tRNA(Sec) + AMP + diphosphate + H(+)</text>
        <dbReference type="Rhea" id="RHEA:42580"/>
        <dbReference type="Rhea" id="RHEA-COMP:9742"/>
        <dbReference type="Rhea" id="RHEA-COMP:10128"/>
        <dbReference type="ChEBI" id="CHEBI:15378"/>
        <dbReference type="ChEBI" id="CHEBI:30616"/>
        <dbReference type="ChEBI" id="CHEBI:33019"/>
        <dbReference type="ChEBI" id="CHEBI:33384"/>
        <dbReference type="ChEBI" id="CHEBI:78442"/>
        <dbReference type="ChEBI" id="CHEBI:78533"/>
        <dbReference type="ChEBI" id="CHEBI:456215"/>
        <dbReference type="EC" id="6.1.1.11"/>
    </reaction>
</comment>
<dbReference type="InterPro" id="IPR006195">
    <property type="entry name" value="aa-tRNA-synth_II"/>
</dbReference>
<evidence type="ECO:0000256" key="8">
    <source>
        <dbReference type="SAM" id="Coils"/>
    </source>
</evidence>
<dbReference type="CDD" id="cd00770">
    <property type="entry name" value="SerRS_core"/>
    <property type="match status" value="1"/>
</dbReference>
<dbReference type="InterPro" id="IPR033729">
    <property type="entry name" value="SerRS_core"/>
</dbReference>
<comment type="similarity">
    <text evidence="2 7">Belongs to the class-II aminoacyl-tRNA synthetase family. Type-1 seryl-tRNA synthetase subfamily.</text>
</comment>
<keyword evidence="7" id="KW-0067">ATP-binding</keyword>
<dbReference type="Pfam" id="PF02403">
    <property type="entry name" value="Seryl_tRNA_N"/>
    <property type="match status" value="1"/>
</dbReference>
<dbReference type="HAMAP" id="MF_00176">
    <property type="entry name" value="Ser_tRNA_synth_type1"/>
    <property type="match status" value="1"/>
</dbReference>
<name>A0A8D5FPV4_9BACT</name>
<comment type="pathway">
    <text evidence="7">Aminoacyl-tRNA biosynthesis; selenocysteinyl-tRNA(Sec) biosynthesis; L-seryl-tRNA(Sec) from L-serine and tRNA(Sec): step 1/1.</text>
</comment>
<keyword evidence="3 7" id="KW-0963">Cytoplasm</keyword>
<feature type="binding site" evidence="7">
    <location>
        <begin position="353"/>
        <end position="356"/>
    </location>
    <ligand>
        <name>ATP</name>
        <dbReference type="ChEBI" id="CHEBI:30616"/>
    </ligand>
</feature>
<reference evidence="10" key="1">
    <citation type="submission" date="2020-09" db="EMBL/GenBank/DDBJ databases">
        <title>Desulfogranum mesoprofundum gen. nov., sp. nov., a novel mesophilic, sulfate-reducing chemolithoautotroph isolated from a deep-sea hydrothermal vent chimney in the Suiyo Seamount.</title>
        <authorList>
            <person name="Hashimoto Y."/>
            <person name="Nakagawa S."/>
        </authorList>
    </citation>
    <scope>NUCLEOTIDE SEQUENCE</scope>
    <source>
        <strain evidence="10">KT2</strain>
    </source>
</reference>
<keyword evidence="7 10" id="KW-0436">Ligase</keyword>
<evidence type="ECO:0000256" key="3">
    <source>
        <dbReference type="ARBA" id="ARBA00022490"/>
    </source>
</evidence>
<evidence type="ECO:0000256" key="7">
    <source>
        <dbReference type="HAMAP-Rule" id="MF_00176"/>
    </source>
</evidence>
<evidence type="ECO:0000256" key="4">
    <source>
        <dbReference type="ARBA" id="ARBA00022917"/>
    </source>
</evidence>
<dbReference type="InterPro" id="IPR002317">
    <property type="entry name" value="Ser-tRNA-ligase_type_1"/>
</dbReference>
<dbReference type="RefSeq" id="WP_228855823.1">
    <property type="nucleotide sequence ID" value="NZ_AP024086.1"/>
</dbReference>
<comment type="caution">
    <text evidence="7">Lacks conserved residue(s) required for the propagation of feature annotation.</text>
</comment>
<dbReference type="GO" id="GO:0005524">
    <property type="term" value="F:ATP binding"/>
    <property type="evidence" value="ECO:0007669"/>
    <property type="project" value="UniProtKB-UniRule"/>
</dbReference>